<feature type="domain" description="Transketolase-like pyrimidine-binding" evidence="17">
    <location>
        <begin position="640"/>
        <end position="854"/>
    </location>
</feature>
<comment type="caution">
    <text evidence="18">The sequence shown here is derived from an EMBL/GenBank/DDBJ whole genome shotgun (WGS) entry which is preliminary data.</text>
</comment>
<evidence type="ECO:0000256" key="12">
    <source>
        <dbReference type="ARBA" id="ARBA00023152"/>
    </source>
</evidence>
<evidence type="ECO:0000256" key="6">
    <source>
        <dbReference type="ARBA" id="ARBA00022723"/>
    </source>
</evidence>
<dbReference type="SUPFAM" id="SSF52518">
    <property type="entry name" value="Thiamin diphosphate-binding fold (THDP-binding)"/>
    <property type="match status" value="2"/>
</dbReference>
<dbReference type="NCBIfam" id="NF008907">
    <property type="entry name" value="PRK12270.1"/>
    <property type="match status" value="1"/>
</dbReference>
<dbReference type="EMBL" id="JBDJPC010000010">
    <property type="protein sequence ID" value="KAL1490413.1"/>
    <property type="molecule type" value="Genomic_DNA"/>
</dbReference>
<dbReference type="PIRSF" id="PIRSF000157">
    <property type="entry name" value="Oxoglu_dh_E1"/>
    <property type="match status" value="1"/>
</dbReference>
<dbReference type="Gene3D" id="3.40.50.11610">
    <property type="entry name" value="Multifunctional 2-oxoglutarate metabolism enzyme, C-terminal domain"/>
    <property type="match status" value="1"/>
</dbReference>
<evidence type="ECO:0000256" key="4">
    <source>
        <dbReference type="ARBA" id="ARBA00006936"/>
    </source>
</evidence>
<dbReference type="Gene3D" id="3.40.50.970">
    <property type="match status" value="1"/>
</dbReference>
<dbReference type="Pfam" id="PF16870">
    <property type="entry name" value="OxoGdeHyase_C"/>
    <property type="match status" value="1"/>
</dbReference>
<dbReference type="GO" id="GO:0046872">
    <property type="term" value="F:metal ion binding"/>
    <property type="evidence" value="ECO:0007669"/>
    <property type="project" value="UniProtKB-KW"/>
</dbReference>
<dbReference type="FunFam" id="3.40.50.12470:FF:000007">
    <property type="entry name" value="2-oxoglutarate dehydrogenase e1 mitochondrial"/>
    <property type="match status" value="1"/>
</dbReference>
<dbReference type="InterPro" id="IPR001017">
    <property type="entry name" value="DH_E1"/>
</dbReference>
<proteinExistence type="inferred from homology"/>
<evidence type="ECO:0000313" key="18">
    <source>
        <dbReference type="EMBL" id="KAL1490413.1"/>
    </source>
</evidence>
<dbReference type="InterPro" id="IPR011603">
    <property type="entry name" value="2oxoglutarate_DH_E1"/>
</dbReference>
<dbReference type="EC" id="1.2.4.2" evidence="5"/>
<evidence type="ECO:0000256" key="8">
    <source>
        <dbReference type="ARBA" id="ARBA00022946"/>
    </source>
</evidence>
<dbReference type="AlphaFoldDB" id="A0ABD1E6X5"/>
<dbReference type="PANTHER" id="PTHR23152">
    <property type="entry name" value="2-OXOGLUTARATE DEHYDROGENASE"/>
    <property type="match status" value="1"/>
</dbReference>
<organism evidence="18 19">
    <name type="scientific">Hypothenemus hampei</name>
    <name type="common">Coffee berry borer</name>
    <dbReference type="NCBI Taxonomy" id="57062"/>
    <lineage>
        <taxon>Eukaryota</taxon>
        <taxon>Metazoa</taxon>
        <taxon>Ecdysozoa</taxon>
        <taxon>Arthropoda</taxon>
        <taxon>Hexapoda</taxon>
        <taxon>Insecta</taxon>
        <taxon>Pterygota</taxon>
        <taxon>Neoptera</taxon>
        <taxon>Endopterygota</taxon>
        <taxon>Coleoptera</taxon>
        <taxon>Polyphaga</taxon>
        <taxon>Cucujiformia</taxon>
        <taxon>Curculionidae</taxon>
        <taxon>Scolytinae</taxon>
        <taxon>Hypothenemus</taxon>
    </lineage>
</organism>
<evidence type="ECO:0000259" key="17">
    <source>
        <dbReference type="SMART" id="SM00861"/>
    </source>
</evidence>
<keyword evidence="10" id="KW-0786">Thiamine pyrophosphate</keyword>
<dbReference type="InterPro" id="IPR005475">
    <property type="entry name" value="Transketolase-like_Pyr-bd"/>
</dbReference>
<dbReference type="PANTHER" id="PTHR23152:SF4">
    <property type="entry name" value="2-OXOADIPATE DEHYDROGENASE COMPLEX COMPONENT E1"/>
    <property type="match status" value="1"/>
</dbReference>
<evidence type="ECO:0000256" key="7">
    <source>
        <dbReference type="ARBA" id="ARBA00022842"/>
    </source>
</evidence>
<keyword evidence="11" id="KW-0496">Mitochondrion</keyword>
<evidence type="ECO:0000256" key="10">
    <source>
        <dbReference type="ARBA" id="ARBA00023052"/>
    </source>
</evidence>
<dbReference type="InterPro" id="IPR032106">
    <property type="entry name" value="2-oxogl_dehyd_N"/>
</dbReference>
<comment type="function">
    <text evidence="14">The 2-oxoglutarate dehydrogenase complex catalyzes the overall conversion of 2-oxoglutarate to succinyl-CoA and CO(2). It contains multiple copies of three enzymatic components: 2-oxoglutarate dehydrogenase (E1), dihydrolipoamide succinyltransferase (E2) and lipoamide dehydrogenase (E3).</text>
</comment>
<gene>
    <name evidence="18" type="ORF">ABEB36_013114</name>
</gene>
<dbReference type="InterPro" id="IPR029061">
    <property type="entry name" value="THDP-binding"/>
</dbReference>
<name>A0ABD1E6X5_HYPHA</name>
<evidence type="ECO:0000313" key="19">
    <source>
        <dbReference type="Proteomes" id="UP001566132"/>
    </source>
</evidence>
<evidence type="ECO:0000256" key="13">
    <source>
        <dbReference type="ARBA" id="ARBA00030680"/>
    </source>
</evidence>
<sequence length="1007" mass="113942">MLSLLKNKAFNIFNTGHVLSKNLFTSPTSLDKGVPVSSDPSFDGTSANYLEDMYNSWLKDPKSVHTSWDAYFRHSSSGRGYMQPPNFSPENTLSYLKSVQNNPVSSSQVNERLQNVPEQSIVQDIVNNYQMRGHLLARTNPLDTMFDITDKTTTLTDQLGKVPSEIVRNQKIDESMLTSSFSLPSSTKIGEGSLPLKEIIKRLELTYCRHIGLEYMHILDEEQCAWIREKFETPGASELKKSEKRLMLNRLAKAVMFEGFLQKKWASEKRFGLEGCEVLIPCLKHIIDEASRKDAEMAVIGMAHRGRLNVIANVCNTPYHLLFGQFHALQAEDEGAGDVKYHLGRYNKRVLPVTKKDFTTVLIANASHLEMVNPVCAGRVKAEQFFRNDSEGNKILPIIIHGDASICGEGVVYETINLANLKNFHNGGTIHVIVNNQVGFTTDPIYSRSSFYCTDVGKIINAPIFHVNADDPESALYVAKVATEFRFTFHKDVIIDLVGYRRNGHNEADEPMVTQPLMYKLIKTIPNILEKYSKVAVQTGVVTQEEINKFKEETDKLLEEEFVIGGKLTTMRFADWIDSPWSGFFKKADDTKIPSTGVGMDVLDHIAKKFSEPPGPDFELHKALLRVMQMRQEMVNNHTADWAIGEALAIGSLLKDGIHVRLSGEDVERGTFSHRHHVMHHQSKANTRYTYFQDLFPGQAPYIVTNSPISEYGVLGFEHGYSMARPDCLVIWEAQFGDFANNGQALFDCMIASGQTKWMRQCGLVCLFPHGLEGQGPEHSSGRMERFLQLSSDDQDYLPPNCDEFYDLNQLRDINWIIANCTTPASLFHILRRQVKLPFRKPLLIFTPKSLLRLPEARSKFEEMSEGTEFQRLIPETGPAAENPSVVKKLVFCSGKVYYEFVKVLKEKNLENKVAVARIEQICPFPFDLVEKEVQKYSNAQMAWGQEEHKNSGAWTYVQPRFETALKGERDVTYIGRPPSASTASGNKIQYQQQYKNLMADLVANLE</sequence>
<evidence type="ECO:0000256" key="5">
    <source>
        <dbReference type="ARBA" id="ARBA00012280"/>
    </source>
</evidence>
<keyword evidence="8" id="KW-0809">Transit peptide</keyword>
<dbReference type="Pfam" id="PF00676">
    <property type="entry name" value="E1_dh"/>
    <property type="match status" value="1"/>
</dbReference>
<keyword evidence="9" id="KW-0560">Oxidoreductase</keyword>
<comment type="cofactor">
    <cofactor evidence="1">
        <name>Mg(2+)</name>
        <dbReference type="ChEBI" id="CHEBI:18420"/>
    </cofactor>
</comment>
<dbReference type="Gene3D" id="1.10.287.1150">
    <property type="entry name" value="TPP helical domain"/>
    <property type="match status" value="1"/>
</dbReference>
<comment type="cofactor">
    <cofactor evidence="2">
        <name>thiamine diphosphate</name>
        <dbReference type="ChEBI" id="CHEBI:58937"/>
    </cofactor>
</comment>
<evidence type="ECO:0000256" key="9">
    <source>
        <dbReference type="ARBA" id="ARBA00023002"/>
    </source>
</evidence>
<dbReference type="GO" id="GO:0006096">
    <property type="term" value="P:glycolytic process"/>
    <property type="evidence" value="ECO:0007669"/>
    <property type="project" value="UniProtKB-KW"/>
</dbReference>
<dbReference type="InterPro" id="IPR042179">
    <property type="entry name" value="KGD_C_sf"/>
</dbReference>
<dbReference type="CDD" id="cd02016">
    <property type="entry name" value="TPP_E1_OGDC_like"/>
    <property type="match status" value="1"/>
</dbReference>
<dbReference type="FunFam" id="3.40.50.11610:FF:000003">
    <property type="entry name" value="2-oxoglutarate dehydrogenase, isoform X4"/>
    <property type="match status" value="1"/>
</dbReference>
<evidence type="ECO:0000256" key="15">
    <source>
        <dbReference type="ARBA" id="ARBA00040267"/>
    </source>
</evidence>
<evidence type="ECO:0000256" key="2">
    <source>
        <dbReference type="ARBA" id="ARBA00001964"/>
    </source>
</evidence>
<keyword evidence="7" id="KW-0460">Magnesium</keyword>
<protein>
    <recommendedName>
        <fullName evidence="15">2-oxoglutarate dehydrogenase, mitochondrial</fullName>
        <ecNumber evidence="5">1.2.4.2</ecNumber>
    </recommendedName>
    <alternativeName>
        <fullName evidence="16">2-oxoglutarate dehydrogenase complex component E1</fullName>
    </alternativeName>
    <alternativeName>
        <fullName evidence="13">Alpha-ketoglutarate dehydrogenase</fullName>
    </alternativeName>
</protein>
<reference evidence="18 19" key="1">
    <citation type="submission" date="2024-05" db="EMBL/GenBank/DDBJ databases">
        <title>Genetic variation in Jamaican populations of the coffee berry borer (Hypothenemus hampei).</title>
        <authorList>
            <person name="Errbii M."/>
            <person name="Myrie A."/>
        </authorList>
    </citation>
    <scope>NUCLEOTIDE SEQUENCE [LARGE SCALE GENOMIC DNA]</scope>
    <source>
        <strain evidence="18">JA-Hopewell-2020-01-JO</strain>
        <tissue evidence="18">Whole body</tissue>
    </source>
</reference>
<dbReference type="Pfam" id="PF02779">
    <property type="entry name" value="Transket_pyr"/>
    <property type="match status" value="1"/>
</dbReference>
<dbReference type="InterPro" id="IPR031717">
    <property type="entry name" value="ODO-1/KGD_C"/>
</dbReference>
<accession>A0ABD1E6X5</accession>
<evidence type="ECO:0000256" key="11">
    <source>
        <dbReference type="ARBA" id="ARBA00023128"/>
    </source>
</evidence>
<comment type="similarity">
    <text evidence="4">Belongs to the alpha-ketoglutarate dehydrogenase family.</text>
</comment>
<dbReference type="GO" id="GO:0005739">
    <property type="term" value="C:mitochondrion"/>
    <property type="evidence" value="ECO:0007669"/>
    <property type="project" value="UniProtKB-SubCell"/>
</dbReference>
<keyword evidence="12" id="KW-0324">Glycolysis</keyword>
<dbReference type="Proteomes" id="UP001566132">
    <property type="component" value="Unassembled WGS sequence"/>
</dbReference>
<evidence type="ECO:0000256" key="3">
    <source>
        <dbReference type="ARBA" id="ARBA00004173"/>
    </source>
</evidence>
<comment type="subcellular location">
    <subcellularLocation>
        <location evidence="3">Mitochondrion</location>
    </subcellularLocation>
</comment>
<dbReference type="Pfam" id="PF16078">
    <property type="entry name" value="2-oxogl_dehyd_N"/>
    <property type="match status" value="1"/>
</dbReference>
<evidence type="ECO:0000256" key="16">
    <source>
        <dbReference type="ARBA" id="ARBA00042984"/>
    </source>
</evidence>
<dbReference type="NCBIfam" id="TIGR00239">
    <property type="entry name" value="2oxo_dh_E1"/>
    <property type="match status" value="1"/>
</dbReference>
<dbReference type="NCBIfam" id="NF006914">
    <property type="entry name" value="PRK09404.1"/>
    <property type="match status" value="1"/>
</dbReference>
<dbReference type="GO" id="GO:0004591">
    <property type="term" value="F:oxoglutarate dehydrogenase (succinyl-transferring) activity"/>
    <property type="evidence" value="ECO:0007669"/>
    <property type="project" value="UniProtKB-EC"/>
</dbReference>
<evidence type="ECO:0000256" key="14">
    <source>
        <dbReference type="ARBA" id="ARBA00037426"/>
    </source>
</evidence>
<keyword evidence="6" id="KW-0479">Metal-binding</keyword>
<evidence type="ECO:0000256" key="1">
    <source>
        <dbReference type="ARBA" id="ARBA00001946"/>
    </source>
</evidence>
<dbReference type="SMART" id="SM00861">
    <property type="entry name" value="Transket_pyr"/>
    <property type="match status" value="1"/>
</dbReference>
<keyword evidence="19" id="KW-1185">Reference proteome</keyword>
<dbReference type="Gene3D" id="3.40.50.12470">
    <property type="match status" value="1"/>
</dbReference>